<name>A0A7V1LNE6_CALAY</name>
<evidence type="ECO:0000259" key="1">
    <source>
        <dbReference type="PROSITE" id="PS50164"/>
    </source>
</evidence>
<organism evidence="2">
    <name type="scientific">Caldithrix abyssi</name>
    <dbReference type="NCBI Taxonomy" id="187145"/>
    <lineage>
        <taxon>Bacteria</taxon>
        <taxon>Pseudomonadati</taxon>
        <taxon>Calditrichota</taxon>
        <taxon>Calditrichia</taxon>
        <taxon>Calditrichales</taxon>
        <taxon>Calditrichaceae</taxon>
        <taxon>Caldithrix</taxon>
    </lineage>
</organism>
<dbReference type="InterPro" id="IPR035901">
    <property type="entry name" value="GIY-YIG_endonuc_sf"/>
</dbReference>
<accession>A0A7V1LNE6</accession>
<feature type="domain" description="GIY-YIG" evidence="1">
    <location>
        <begin position="181"/>
        <end position="272"/>
    </location>
</feature>
<comment type="caution">
    <text evidence="2">The sequence shown here is derived from an EMBL/GenBank/DDBJ whole genome shotgun (WGS) entry which is preliminary data.</text>
</comment>
<dbReference type="InterPro" id="IPR000305">
    <property type="entry name" value="GIY-YIG_endonuc"/>
</dbReference>
<sequence>MKQQPSKKILLNEILRIDSIDAVKIRFNLMFQGVWDPVEFYKNGDIETMLEGQYWNYSTKKSFKEGQITIGFIRLNQKDLWLLFHIGKVTRDLNILNGVGYEYETLSEYEKYFGRLIVRFKNKSQTMIRLATSVIDECEVFKILPDTFDNDIFPGYDKVNISWRALSRVISKESWRTALQNQKGVYLITDISNGKMYVGSAYGEYMILGRWESYVKTGHGGNKDLKKVKFDYIKKNFRYSILDIFKSTVDDKVIIEKENWWKEVLLTRKYGYNNN</sequence>
<dbReference type="PROSITE" id="PS50164">
    <property type="entry name" value="GIY_YIG"/>
    <property type="match status" value="1"/>
</dbReference>
<dbReference type="SUPFAM" id="SSF82771">
    <property type="entry name" value="GIY-YIG endonuclease"/>
    <property type="match status" value="1"/>
</dbReference>
<protein>
    <submittedName>
        <fullName evidence="2">GIY-YIG nuclease family protein</fullName>
    </submittedName>
</protein>
<dbReference type="AlphaFoldDB" id="A0A7V1LNE6"/>
<gene>
    <name evidence="2" type="ORF">ENJ10_10940</name>
</gene>
<dbReference type="Proteomes" id="UP000886005">
    <property type="component" value="Unassembled WGS sequence"/>
</dbReference>
<dbReference type="Gene3D" id="3.40.1440.10">
    <property type="entry name" value="GIY-YIG endonuclease"/>
    <property type="match status" value="1"/>
</dbReference>
<dbReference type="CDD" id="cd10446">
    <property type="entry name" value="GIY-YIG_unchar_1"/>
    <property type="match status" value="1"/>
</dbReference>
<reference evidence="2" key="1">
    <citation type="journal article" date="2020" name="mSystems">
        <title>Genome- and Community-Level Interaction Insights into Carbon Utilization and Element Cycling Functions of Hydrothermarchaeota in Hydrothermal Sediment.</title>
        <authorList>
            <person name="Zhou Z."/>
            <person name="Liu Y."/>
            <person name="Xu W."/>
            <person name="Pan J."/>
            <person name="Luo Z.H."/>
            <person name="Li M."/>
        </authorList>
    </citation>
    <scope>NUCLEOTIDE SEQUENCE [LARGE SCALE GENOMIC DNA]</scope>
    <source>
        <strain evidence="2">HyVt-456</strain>
    </source>
</reference>
<proteinExistence type="predicted"/>
<evidence type="ECO:0000313" key="2">
    <source>
        <dbReference type="EMBL" id="HED11193.1"/>
    </source>
</evidence>
<dbReference type="EMBL" id="DRLD01000305">
    <property type="protein sequence ID" value="HED11193.1"/>
    <property type="molecule type" value="Genomic_DNA"/>
</dbReference>